<feature type="repeat" description="ANK" evidence="3">
    <location>
        <begin position="1203"/>
        <end position="1235"/>
    </location>
</feature>
<evidence type="ECO:0000259" key="6">
    <source>
        <dbReference type="Pfam" id="PF24883"/>
    </source>
</evidence>
<dbReference type="InterPro" id="IPR054471">
    <property type="entry name" value="GPIID_WHD"/>
</dbReference>
<dbReference type="SMART" id="SM00248">
    <property type="entry name" value="ANK"/>
    <property type="match status" value="13"/>
</dbReference>
<dbReference type="Pfam" id="PF24809">
    <property type="entry name" value="DUF7708"/>
    <property type="match status" value="1"/>
</dbReference>
<dbReference type="PANTHER" id="PTHR24171">
    <property type="entry name" value="ANKYRIN REPEAT DOMAIN-CONTAINING PROTEIN 39-RELATED"/>
    <property type="match status" value="1"/>
</dbReference>
<feature type="repeat" description="ANK" evidence="3">
    <location>
        <begin position="1170"/>
        <end position="1202"/>
    </location>
</feature>
<dbReference type="PROSITE" id="PS50297">
    <property type="entry name" value="ANK_REP_REGION"/>
    <property type="match status" value="11"/>
</dbReference>
<keyword evidence="2 3" id="KW-0040">ANK repeat</keyword>
<dbReference type="Gene3D" id="1.25.40.20">
    <property type="entry name" value="Ankyrin repeat-containing domain"/>
    <property type="match status" value="3"/>
</dbReference>
<organism evidence="7 8">
    <name type="scientific">Glutinoglossum americanum</name>
    <dbReference type="NCBI Taxonomy" id="1670608"/>
    <lineage>
        <taxon>Eukaryota</taxon>
        <taxon>Fungi</taxon>
        <taxon>Dikarya</taxon>
        <taxon>Ascomycota</taxon>
        <taxon>Pezizomycotina</taxon>
        <taxon>Geoglossomycetes</taxon>
        <taxon>Geoglossales</taxon>
        <taxon>Geoglossaceae</taxon>
        <taxon>Glutinoglossum</taxon>
    </lineage>
</organism>
<dbReference type="Gene3D" id="3.40.50.300">
    <property type="entry name" value="P-loop containing nucleotide triphosphate hydrolases"/>
    <property type="match status" value="1"/>
</dbReference>
<proteinExistence type="predicted"/>
<dbReference type="Proteomes" id="UP000698800">
    <property type="component" value="Unassembled WGS sequence"/>
</dbReference>
<feature type="repeat" description="ANK" evidence="3">
    <location>
        <begin position="1038"/>
        <end position="1070"/>
    </location>
</feature>
<feature type="repeat" description="ANK" evidence="3">
    <location>
        <begin position="874"/>
        <end position="906"/>
    </location>
</feature>
<feature type="repeat" description="ANK" evidence="3">
    <location>
        <begin position="1239"/>
        <end position="1268"/>
    </location>
</feature>
<feature type="repeat" description="ANK" evidence="3">
    <location>
        <begin position="1006"/>
        <end position="1038"/>
    </location>
</feature>
<evidence type="ECO:0008006" key="9">
    <source>
        <dbReference type="Google" id="ProtNLM"/>
    </source>
</evidence>
<comment type="caution">
    <text evidence="7">The sequence shown here is derived from an EMBL/GenBank/DDBJ whole genome shotgun (WGS) entry which is preliminary data.</text>
</comment>
<feature type="repeat" description="ANK" evidence="3">
    <location>
        <begin position="907"/>
        <end position="939"/>
    </location>
</feature>
<protein>
    <recommendedName>
        <fullName evidence="9">Ankyrin repeat domain-containing protein 50</fullName>
    </recommendedName>
</protein>
<feature type="repeat" description="ANK" evidence="3">
    <location>
        <begin position="973"/>
        <end position="1005"/>
    </location>
</feature>
<dbReference type="InterPro" id="IPR027417">
    <property type="entry name" value="P-loop_NTPase"/>
</dbReference>
<keyword evidence="8" id="KW-1185">Reference proteome</keyword>
<evidence type="ECO:0000256" key="3">
    <source>
        <dbReference type="PROSITE-ProRule" id="PRU00023"/>
    </source>
</evidence>
<dbReference type="InterPro" id="IPR056125">
    <property type="entry name" value="DUF7708"/>
</dbReference>
<dbReference type="AlphaFoldDB" id="A0A9P8HY66"/>
<feature type="repeat" description="ANK" evidence="3">
    <location>
        <begin position="1074"/>
        <end position="1103"/>
    </location>
</feature>
<reference evidence="7" key="1">
    <citation type="submission" date="2021-03" db="EMBL/GenBank/DDBJ databases">
        <title>Comparative genomics and phylogenomic investigation of the class Geoglossomycetes provide insights into ecological specialization and systematics.</title>
        <authorList>
            <person name="Melie T."/>
            <person name="Pirro S."/>
            <person name="Miller A.N."/>
            <person name="Quandt A."/>
        </authorList>
    </citation>
    <scope>NUCLEOTIDE SEQUENCE</scope>
    <source>
        <strain evidence="7">GBOQ0MN5Z8</strain>
    </source>
</reference>
<evidence type="ECO:0000259" key="5">
    <source>
        <dbReference type="Pfam" id="PF24809"/>
    </source>
</evidence>
<accession>A0A9P8HY66</accession>
<dbReference type="Pfam" id="PF12796">
    <property type="entry name" value="Ank_2"/>
    <property type="match status" value="4"/>
</dbReference>
<dbReference type="InterPro" id="IPR036770">
    <property type="entry name" value="Ankyrin_rpt-contain_sf"/>
</dbReference>
<dbReference type="EMBL" id="JAGHQL010000135">
    <property type="protein sequence ID" value="KAH0537657.1"/>
    <property type="molecule type" value="Genomic_DNA"/>
</dbReference>
<dbReference type="InterPro" id="IPR002110">
    <property type="entry name" value="Ankyrin_rpt"/>
</dbReference>
<feature type="repeat" description="ANK" evidence="3">
    <location>
        <begin position="1137"/>
        <end position="1169"/>
    </location>
</feature>
<dbReference type="InterPro" id="IPR056884">
    <property type="entry name" value="NPHP3-like_N"/>
</dbReference>
<evidence type="ECO:0000313" key="7">
    <source>
        <dbReference type="EMBL" id="KAH0537657.1"/>
    </source>
</evidence>
<evidence type="ECO:0000313" key="8">
    <source>
        <dbReference type="Proteomes" id="UP000698800"/>
    </source>
</evidence>
<dbReference type="PRINTS" id="PR01415">
    <property type="entry name" value="ANKYRIN"/>
</dbReference>
<feature type="repeat" description="ANK" evidence="3">
    <location>
        <begin position="1104"/>
        <end position="1136"/>
    </location>
</feature>
<keyword evidence="1" id="KW-0677">Repeat</keyword>
<feature type="domain" description="GPI inositol-deacylase winged helix" evidence="4">
    <location>
        <begin position="632"/>
        <end position="703"/>
    </location>
</feature>
<feature type="repeat" description="ANK" evidence="3">
    <location>
        <begin position="940"/>
        <end position="972"/>
    </location>
</feature>
<feature type="domain" description="Nephrocystin 3-like N-terminal" evidence="6">
    <location>
        <begin position="342"/>
        <end position="515"/>
    </location>
</feature>
<dbReference type="Pfam" id="PF13637">
    <property type="entry name" value="Ank_4"/>
    <property type="match status" value="2"/>
</dbReference>
<dbReference type="SUPFAM" id="SSF52540">
    <property type="entry name" value="P-loop containing nucleoside triphosphate hydrolases"/>
    <property type="match status" value="1"/>
</dbReference>
<evidence type="ECO:0000259" key="4">
    <source>
        <dbReference type="Pfam" id="PF22939"/>
    </source>
</evidence>
<dbReference type="OrthoDB" id="7464126at2759"/>
<name>A0A9P8HY66_9PEZI</name>
<dbReference type="PROSITE" id="PS50088">
    <property type="entry name" value="ANK_REPEAT"/>
    <property type="match status" value="13"/>
</dbReference>
<dbReference type="Pfam" id="PF24883">
    <property type="entry name" value="NPHP3_N"/>
    <property type="match status" value="1"/>
</dbReference>
<evidence type="ECO:0000256" key="2">
    <source>
        <dbReference type="ARBA" id="ARBA00023043"/>
    </source>
</evidence>
<evidence type="ECO:0000256" key="1">
    <source>
        <dbReference type="ARBA" id="ARBA00022737"/>
    </source>
</evidence>
<feature type="domain" description="DUF7708" evidence="5">
    <location>
        <begin position="101"/>
        <end position="260"/>
    </location>
</feature>
<gene>
    <name evidence="7" type="ORF">FGG08_005570</name>
</gene>
<sequence>MGMDPPLLGQATTKGLAPTVPPLSLVAGAPAALGNSEDNLWDLAASRLRDKDKAYIDLGSPIKLQDLLNAVRDRQNECTEKQWGVPGGSSSTIKIHDIFAKITKWIEKFIEVGDVAVQYDPGHAALPWAAVRFILKVSCDSRYLLAMALGLTAQVSVNDVQKFAVVLEGVEVISNLLVQYDIYTTLYLHDKAKATDEMRRCMVELYMSVLSFLAKAKRYYMQSTAKRIAKSFTQFADGYRTLLTTIAVQQKDVDRCASLLDAELQGHIGANLVALSSEEKGRHQQLRNILGDLQKPIDRMQKQVSELHDGLQEKERRKILSWLSEQPYIQHHDRAKRDVLEGTGAWLLKDDMLLDWQRSSTSSIVWLHGIPGSGKSKLISILIEHLFEDFRQGRNPQPIYFYCTRNASEKERSSPTAILASLVRQMSCLEEGGLILQPVREKYDERKKQEFTSIPLNLEESTNLIIALAAYRPLTTIVIDALDECDQASRPDLLQALERIIHCSSNLVKVFVSSRDDQDIVCHLADCPNLEIQADKNQADITSFVNSEVHRQISRKQLLLGKPTPELTSLIIQRLCNGACGMFRWVELQLQFICSLKTVTAIKNRLGKLPPKLNSIYEDLYACSIAQYEEEDKATAEKIFRWLLCSQRPLKSSEFCTAISLDEGEEMLSTETVLQLSCNFVVHDQDLDVFRFAHPSAREYLEGKDGYSTTLNHATAAETCLVTLSTLSDSQTNALSEYACWYWALHCVESRTQLQEGGLRKLFDRFMLQEQDTLFTRWSRTTDLLLSKAGYRRSRDLESRVSSAISSPACPIFAACSWGFTEAFAILLEAGSLDPTRRNGNRETPLYVSSRYGSLEIILRLLDEGADINAQGGTYGTALQVASAGGHNQIVQLLLEKGADVDAQGGQHFTALQAASAGGYDQIVQRLLDERADINAQGGTYGTALQAASAKGHNQIAQLLLENGADINAQGGRYSTALQAASARGHKQIVRLLLEKEADINAQGGTYGTALQAASAGGHDQIVQLLLEKGADVNARGTHGTALQVASYRGYDQIAQRLLDKGADINAKGGWLFTALQAASAEGHNQIVQLLLEKGADVNAQGGPHSTALQAASARGHNQIVQLLLEKGADINAQGGRHSTALQAASAGGHNRIVRLLLEKGADVNAQEGRRSTALQAASARGRHQVVQRLLEKGANVNAQGGTYGTALQAASARGHKQIVQRLLENEANVNAQGGMYGTALQAASIKGHDQIVQLLLEKGADMNALQAA</sequence>
<dbReference type="Pfam" id="PF22939">
    <property type="entry name" value="WHD_GPIID"/>
    <property type="match status" value="1"/>
</dbReference>
<feature type="repeat" description="ANK" evidence="3">
    <location>
        <begin position="841"/>
        <end position="873"/>
    </location>
</feature>
<dbReference type="SUPFAM" id="SSF48403">
    <property type="entry name" value="Ankyrin repeat"/>
    <property type="match status" value="2"/>
</dbReference>